<feature type="domain" description="SRCR" evidence="10">
    <location>
        <begin position="724"/>
        <end position="824"/>
    </location>
</feature>
<feature type="disulfide bond" evidence="9">
    <location>
        <begin position="762"/>
        <end position="823"/>
    </location>
</feature>
<feature type="disulfide bond" evidence="9">
    <location>
        <begin position="663"/>
        <end position="673"/>
    </location>
</feature>
<evidence type="ECO:0000256" key="3">
    <source>
        <dbReference type="ARBA" id="ARBA00022729"/>
    </source>
</evidence>
<dbReference type="OrthoDB" id="536948at2759"/>
<organism evidence="11 12">
    <name type="scientific">Carassius auratus</name>
    <name type="common">Goldfish</name>
    <dbReference type="NCBI Taxonomy" id="7957"/>
    <lineage>
        <taxon>Eukaryota</taxon>
        <taxon>Metazoa</taxon>
        <taxon>Chordata</taxon>
        <taxon>Craniata</taxon>
        <taxon>Vertebrata</taxon>
        <taxon>Euteleostomi</taxon>
        <taxon>Actinopterygii</taxon>
        <taxon>Neopterygii</taxon>
        <taxon>Teleostei</taxon>
        <taxon>Ostariophysi</taxon>
        <taxon>Cypriniformes</taxon>
        <taxon>Cyprinidae</taxon>
        <taxon>Cyprininae</taxon>
        <taxon>Carassius</taxon>
    </lineage>
</organism>
<dbReference type="FunFam" id="3.10.250.10:FF:000016">
    <property type="entry name" value="Scavenger receptor cysteine-rich protein type 12"/>
    <property type="match status" value="1"/>
</dbReference>
<comment type="subcellular location">
    <subcellularLocation>
        <location evidence="1">Membrane</location>
        <topology evidence="1">Single-pass membrane protein</topology>
    </subcellularLocation>
</comment>
<evidence type="ECO:0000256" key="2">
    <source>
        <dbReference type="ARBA" id="ARBA00022692"/>
    </source>
</evidence>
<evidence type="ECO:0000313" key="12">
    <source>
        <dbReference type="RefSeq" id="XP_026118462.1"/>
    </source>
</evidence>
<evidence type="ECO:0000259" key="10">
    <source>
        <dbReference type="PROSITE" id="PS50287"/>
    </source>
</evidence>
<dbReference type="PRINTS" id="PR00258">
    <property type="entry name" value="SPERACTRCPTR"/>
</dbReference>
<keyword evidence="4" id="KW-0677">Repeat</keyword>
<evidence type="ECO:0000256" key="7">
    <source>
        <dbReference type="ARBA" id="ARBA00023157"/>
    </source>
</evidence>
<dbReference type="PANTHER" id="PTHR19331:SF468">
    <property type="entry name" value="SCAVENGER RECEPTOR CYSTEINE-RICH TYPE 1 PROTEIN M160"/>
    <property type="match status" value="1"/>
</dbReference>
<dbReference type="InterPro" id="IPR036772">
    <property type="entry name" value="SRCR-like_dom_sf"/>
</dbReference>
<protein>
    <submittedName>
        <fullName evidence="12">Scavenger receptor cysteine-rich type 1 protein M130-like</fullName>
    </submittedName>
</protein>
<dbReference type="Pfam" id="PF00530">
    <property type="entry name" value="SRCR"/>
    <property type="match status" value="8"/>
</dbReference>
<dbReference type="SUPFAM" id="SSF56487">
    <property type="entry name" value="SRCR-like"/>
    <property type="match status" value="9"/>
</dbReference>
<dbReference type="GeneID" id="113097438"/>
<feature type="disulfide bond" evidence="9">
    <location>
        <begin position="29"/>
        <end position="39"/>
    </location>
</feature>
<dbReference type="PROSITE" id="PS50287">
    <property type="entry name" value="SRCR_2"/>
    <property type="match status" value="8"/>
</dbReference>
<feature type="disulfide bond" evidence="9">
    <location>
        <begin position="563"/>
        <end position="573"/>
    </location>
</feature>
<feature type="disulfide bond" evidence="9">
    <location>
        <begin position="749"/>
        <end position="813"/>
    </location>
</feature>
<keyword evidence="5" id="KW-1133">Transmembrane helix</keyword>
<dbReference type="KEGG" id="caua:113097438"/>
<feature type="domain" description="SRCR" evidence="10">
    <location>
        <begin position="599"/>
        <end position="693"/>
    </location>
</feature>
<evidence type="ECO:0000256" key="5">
    <source>
        <dbReference type="ARBA" id="ARBA00022989"/>
    </source>
</evidence>
<evidence type="ECO:0000256" key="9">
    <source>
        <dbReference type="PROSITE-ProRule" id="PRU00196"/>
    </source>
</evidence>
<feature type="disulfide bond" evidence="9">
    <location>
        <begin position="151"/>
        <end position="161"/>
    </location>
</feature>
<feature type="disulfide bond" evidence="9">
    <location>
        <begin position="356"/>
        <end position="366"/>
    </location>
</feature>
<gene>
    <name evidence="12" type="primary">LOC113097438</name>
</gene>
<dbReference type="AlphaFoldDB" id="A0A6P6PBZ9"/>
<keyword evidence="2" id="KW-0812">Transmembrane</keyword>
<keyword evidence="6" id="KW-0472">Membrane</keyword>
<feature type="disulfide bond" evidence="9">
    <location>
        <begin position="251"/>
        <end position="261"/>
    </location>
</feature>
<proteinExistence type="predicted"/>
<evidence type="ECO:0000256" key="6">
    <source>
        <dbReference type="ARBA" id="ARBA00023136"/>
    </source>
</evidence>
<dbReference type="FunFam" id="3.10.250.10:FF:000009">
    <property type="entry name" value="WC1"/>
    <property type="match status" value="4"/>
</dbReference>
<comment type="caution">
    <text evidence="9">Lacks conserved residue(s) required for the propagation of feature annotation.</text>
</comment>
<dbReference type="PROSITE" id="PS00420">
    <property type="entry name" value="SRCR_1"/>
    <property type="match status" value="1"/>
</dbReference>
<dbReference type="InterPro" id="IPR001190">
    <property type="entry name" value="SRCR"/>
</dbReference>
<keyword evidence="3" id="KW-0732">Signal</keyword>
<dbReference type="RefSeq" id="XP_026118462.1">
    <property type="nucleotide sequence ID" value="XM_026262677.1"/>
</dbReference>
<feature type="domain" description="SRCR" evidence="10">
    <location>
        <begin position="65"/>
        <end position="182"/>
    </location>
</feature>
<accession>A0A6P6PBZ9</accession>
<name>A0A6P6PBZ9_CARAU</name>
<evidence type="ECO:0000256" key="8">
    <source>
        <dbReference type="ARBA" id="ARBA00023180"/>
    </source>
</evidence>
<feature type="domain" description="SRCR" evidence="10">
    <location>
        <begin position="187"/>
        <end position="282"/>
    </location>
</feature>
<keyword evidence="7 9" id="KW-1015">Disulfide bond</keyword>
<feature type="domain" description="SRCR" evidence="10">
    <location>
        <begin position="287"/>
        <end position="385"/>
    </location>
</feature>
<evidence type="ECO:0000256" key="1">
    <source>
        <dbReference type="ARBA" id="ARBA00004167"/>
    </source>
</evidence>
<reference evidence="12" key="1">
    <citation type="submission" date="2025-08" db="UniProtKB">
        <authorList>
            <consortium name="RefSeq"/>
        </authorList>
    </citation>
    <scope>IDENTIFICATION</scope>
    <source>
        <strain evidence="12">Wakin</strain>
        <tissue evidence="12">Muscle</tissue>
    </source>
</reference>
<dbReference type="Proteomes" id="UP000515129">
    <property type="component" value="Unplaced"/>
</dbReference>
<dbReference type="Gene3D" id="3.10.250.10">
    <property type="entry name" value="SRCR-like domain"/>
    <property type="match status" value="8"/>
</dbReference>
<feature type="domain" description="SRCR" evidence="10">
    <location>
        <begin position="493"/>
        <end position="594"/>
    </location>
</feature>
<evidence type="ECO:0000256" key="4">
    <source>
        <dbReference type="ARBA" id="ARBA00022737"/>
    </source>
</evidence>
<feature type="domain" description="SRCR" evidence="10">
    <location>
        <begin position="1"/>
        <end position="60"/>
    </location>
</feature>
<dbReference type="SMART" id="SM00202">
    <property type="entry name" value="SR"/>
    <property type="match status" value="8"/>
</dbReference>
<keyword evidence="11" id="KW-1185">Reference proteome</keyword>
<feature type="domain" description="SRCR" evidence="10">
    <location>
        <begin position="390"/>
        <end position="488"/>
    </location>
</feature>
<dbReference type="GO" id="GO:0016020">
    <property type="term" value="C:membrane"/>
    <property type="evidence" value="ECO:0007669"/>
    <property type="project" value="UniProtKB-SubCell"/>
</dbReference>
<sequence length="829" mass="90806">MGCGEAVEALGDARFGQGSGPIWMSYVDCSGSESTLKDCRSLGWGVHGCSHGEYAGVKCSDYTDLRLVNGPDICSGRVELQFLSKWGTDCAGRLEVFHSGSWGTVCDDSWDIKDAHVVCRQLQCGVALSNQPVPAWFGPGSGHIWLDEVECEGNETSLWSCSSPGWGKHDCIHKKDVGVICSEFKEIRLTEGCEGNVEVFYNGSWGNVCWNQMDRDTASLICQELNCGRSGSEPSFSEGLKPRNWLDNLKCRRHDSTLWQCPSSPWGKNDCDNDEVAKITCSNSVNVRLVNGDSRCAGRVEVLHDGQWGTVCHYYWDLTDAAVVCREMSCGEALQAPRFSYFGPGSGKIWMNEVQCKGSESALKDCESSRRGCNGHDYDAGVRCSGHNDLRLVNGPDICSGRVERQFLNEWGTVLLDSWSLSESSVVCRQLGCGSVLNFYSSSSSSPEHSHECVTGFQCSGSEAHLGNCRSPRTLNCRSTQQLSITCIGRGSIRLVGSGGDCAGRLEVFHSGSWGTVCDDSWDIKDAHVVCRQLQCGVALSNQQVPAWFGPGSGHIWLDEVECEGNETSLWSCSSPGWGKHDCQHNKYVGVVCSEFKEIRLTEGCEGNLEVFYNGSWGNVCYNQMDRDTASLICQELNCGKSGSEPSYSEGLKPRNWLDNLKCRRHDSTLWQCPSSPWGKNDCDNEVAKITCSEDQISESPQSFLTCSTSPSPYKRQCSNHVPLRLSGGDGRCSGRLEVYHNAVWGSVCDDQWDISDAQVVCRQLGCGAPLSADGNSTFGAGKGVVWLNRVECRGNEIHLWDCPLSLINNTDCSRKEHAGLTCAGHNKH</sequence>
<evidence type="ECO:0000313" key="11">
    <source>
        <dbReference type="Proteomes" id="UP000515129"/>
    </source>
</evidence>
<feature type="disulfide bond" evidence="9">
    <location>
        <begin position="793"/>
        <end position="803"/>
    </location>
</feature>
<feature type="disulfide bond" evidence="9">
    <location>
        <begin position="459"/>
        <end position="469"/>
    </location>
</feature>
<keyword evidence="8" id="KW-0325">Glycoprotein</keyword>
<dbReference type="PANTHER" id="PTHR19331">
    <property type="entry name" value="SCAVENGER RECEPTOR DOMAIN-CONTAINING"/>
    <property type="match status" value="1"/>
</dbReference>
<dbReference type="FunFam" id="3.10.250.10:FF:000012">
    <property type="entry name" value="CD163 molecule like 1"/>
    <property type="match status" value="2"/>
</dbReference>